<dbReference type="EMBL" id="CP117811">
    <property type="protein sequence ID" value="WDE96719.1"/>
    <property type="molecule type" value="Genomic_DNA"/>
</dbReference>
<proteinExistence type="predicted"/>
<keyword evidence="2" id="KW-1185">Reference proteome</keyword>
<accession>A0ABY7VTS9</accession>
<gene>
    <name evidence="1" type="ORF">PQO03_01915</name>
</gene>
<organism evidence="1 2">
    <name type="scientific">Lentisphaera profundi</name>
    <dbReference type="NCBI Taxonomy" id="1658616"/>
    <lineage>
        <taxon>Bacteria</taxon>
        <taxon>Pseudomonadati</taxon>
        <taxon>Lentisphaerota</taxon>
        <taxon>Lentisphaeria</taxon>
        <taxon>Lentisphaerales</taxon>
        <taxon>Lentisphaeraceae</taxon>
        <taxon>Lentisphaera</taxon>
    </lineage>
</organism>
<sequence>MKLFYLIFFSIFTLYSQDQTILTNSEILEQARKTATEELKNEITIEKVATKYKIPWPAPKAESIADTEKLVILSAEKEYAKQYDDKSSSDFLKQAQAYYAPYEIGTKISIYKTQSLGSNPKVDGKYYGIDSYGLVKIGNARVPLIDISKRDTARFFPEKAVQLIKNYANGLEYDYNFKKKNILTAIKDKIRKDIYLKYGISLYRNKWIPTTTLVTGLRKQAIQIAIPTKRNALAAGIYQKNGYVLTGKKWSHPKIDFKPNDFDYMPKDLAIVDLENLMSAKNISISNSPLAKHPGAKYYDFEF</sequence>
<dbReference type="RefSeq" id="WP_274150784.1">
    <property type="nucleotide sequence ID" value="NZ_CP117811.1"/>
</dbReference>
<dbReference type="Proteomes" id="UP001214250">
    <property type="component" value="Chromosome 1"/>
</dbReference>
<name>A0ABY7VTS9_9BACT</name>
<reference evidence="1 2" key="1">
    <citation type="submission" date="2023-02" db="EMBL/GenBank/DDBJ databases">
        <title>Genome sequence of Lentisphaera profundi SAORIC-696.</title>
        <authorList>
            <person name="Kim e."/>
            <person name="Cho J.-C."/>
            <person name="Choi A."/>
            <person name="Kang I."/>
        </authorList>
    </citation>
    <scope>NUCLEOTIDE SEQUENCE [LARGE SCALE GENOMIC DNA]</scope>
    <source>
        <strain evidence="1 2">SAORIC-696</strain>
    </source>
</reference>
<evidence type="ECO:0000313" key="2">
    <source>
        <dbReference type="Proteomes" id="UP001214250"/>
    </source>
</evidence>
<protein>
    <submittedName>
        <fullName evidence="1">Uncharacterized protein</fullName>
    </submittedName>
</protein>
<evidence type="ECO:0000313" key="1">
    <source>
        <dbReference type="EMBL" id="WDE96719.1"/>
    </source>
</evidence>